<protein>
    <recommendedName>
        <fullName evidence="3">Glycosyltransferase family 1 protein</fullName>
    </recommendedName>
</protein>
<keyword evidence="2" id="KW-1185">Reference proteome</keyword>
<dbReference type="OrthoDB" id="7528178at2"/>
<gene>
    <name evidence="1" type="ORF">FRZ32_02575</name>
</gene>
<dbReference type="EMBL" id="VOQQ01000001">
    <property type="protein sequence ID" value="TXC62639.1"/>
    <property type="molecule type" value="Genomic_DNA"/>
</dbReference>
<reference evidence="1 2" key="1">
    <citation type="journal article" date="2015" name="J. Microbiol.">
        <title>Sphingosinicella ginsenosidimutans sp. nov., with ginsenoside converting activity.</title>
        <authorList>
            <person name="Kim J.K."/>
            <person name="Kang M.S."/>
            <person name="Park S.C."/>
            <person name="Kim K.M."/>
            <person name="Choi K."/>
            <person name="Yoon M.H."/>
            <person name="Im W.T."/>
        </authorList>
    </citation>
    <scope>NUCLEOTIDE SEQUENCE [LARGE SCALE GENOMIC DNA]</scope>
    <source>
        <strain evidence="1 2">BS-11</strain>
    </source>
</reference>
<dbReference type="Proteomes" id="UP000321249">
    <property type="component" value="Unassembled WGS sequence"/>
</dbReference>
<evidence type="ECO:0000313" key="1">
    <source>
        <dbReference type="EMBL" id="TXC62639.1"/>
    </source>
</evidence>
<comment type="caution">
    <text evidence="1">The sequence shown here is derived from an EMBL/GenBank/DDBJ whole genome shotgun (WGS) entry which is preliminary data.</text>
</comment>
<accession>A0A5C6TQZ2</accession>
<name>A0A5C6TQZ2_9SPHN</name>
<sequence>MARILFYLPNVTCWWFNNIVGPIARKLATEHEVHIMVPPEWQGTGLSGEQLMAFADGPEIGWHILDGENNRALRNHGTDHADVRALAAAIDPDYVLCRCADPEVIHAFPGTVRFIMEGAAAPFANSGNPVIFTTRVFEFGNLPPLGDELGAMLDAAFADIWADYEEELNGPAPSWRERFGVDPDRTVIAVPLEYELAESFTVPHRLFADNQVLVDRVVEAFDENVFLAFTNHPVNERHADNSAIEARIASLGSRAALIRFDIPDVNATDILARDCDGAVLDLSKSHLVFGYYGVPMIRPPGHATAPWLNMESDLHAFAAAVRERRATPPCAATLKRWFAFHIANSAVDLTNRKLSAAEIMDFIRRPLNPDRWADNLDTFRRRRARQLRLRNVRYQRMAA</sequence>
<proteinExistence type="predicted"/>
<dbReference type="RefSeq" id="WP_147042027.1">
    <property type="nucleotide sequence ID" value="NZ_BAABIR010000002.1"/>
</dbReference>
<organism evidence="1 2">
    <name type="scientific">Allosphingosinicella ginsenosidimutans</name>
    <dbReference type="NCBI Taxonomy" id="1176539"/>
    <lineage>
        <taxon>Bacteria</taxon>
        <taxon>Pseudomonadati</taxon>
        <taxon>Pseudomonadota</taxon>
        <taxon>Alphaproteobacteria</taxon>
        <taxon>Sphingomonadales</taxon>
        <taxon>Sphingomonadaceae</taxon>
        <taxon>Allosphingosinicella</taxon>
    </lineage>
</organism>
<evidence type="ECO:0000313" key="2">
    <source>
        <dbReference type="Proteomes" id="UP000321249"/>
    </source>
</evidence>
<dbReference type="AlphaFoldDB" id="A0A5C6TQZ2"/>
<evidence type="ECO:0008006" key="3">
    <source>
        <dbReference type="Google" id="ProtNLM"/>
    </source>
</evidence>